<gene>
    <name evidence="1" type="ORF">LCGC14_1185670</name>
</gene>
<sequence length="66" mass="7432">MNDTSRFLQNMLRRHGSSLDVDAFAQHEDEEPMIVLDGKPIDYANFQEFLASLHGKDDPDVQVAVG</sequence>
<comment type="caution">
    <text evidence="1">The sequence shown here is derived from an EMBL/GenBank/DDBJ whole genome shotgun (WGS) entry which is preliminary data.</text>
</comment>
<proteinExistence type="predicted"/>
<evidence type="ECO:0000313" key="1">
    <source>
        <dbReference type="EMBL" id="KKM95694.1"/>
    </source>
</evidence>
<organism evidence="1">
    <name type="scientific">marine sediment metagenome</name>
    <dbReference type="NCBI Taxonomy" id="412755"/>
    <lineage>
        <taxon>unclassified sequences</taxon>
        <taxon>metagenomes</taxon>
        <taxon>ecological metagenomes</taxon>
    </lineage>
</organism>
<protein>
    <submittedName>
        <fullName evidence="1">Uncharacterized protein</fullName>
    </submittedName>
</protein>
<dbReference type="AlphaFoldDB" id="A0A0F9LKT4"/>
<name>A0A0F9LKT4_9ZZZZ</name>
<dbReference type="EMBL" id="LAZR01005973">
    <property type="protein sequence ID" value="KKM95694.1"/>
    <property type="molecule type" value="Genomic_DNA"/>
</dbReference>
<reference evidence="1" key="1">
    <citation type="journal article" date="2015" name="Nature">
        <title>Complex archaea that bridge the gap between prokaryotes and eukaryotes.</title>
        <authorList>
            <person name="Spang A."/>
            <person name="Saw J.H."/>
            <person name="Jorgensen S.L."/>
            <person name="Zaremba-Niedzwiedzka K."/>
            <person name="Martijn J."/>
            <person name="Lind A.E."/>
            <person name="van Eijk R."/>
            <person name="Schleper C."/>
            <person name="Guy L."/>
            <person name="Ettema T.J."/>
        </authorList>
    </citation>
    <scope>NUCLEOTIDE SEQUENCE</scope>
</reference>
<accession>A0A0F9LKT4</accession>